<feature type="transmembrane region" description="Helical" evidence="6">
    <location>
        <begin position="252"/>
        <end position="275"/>
    </location>
</feature>
<accession>E4UW56</accession>
<feature type="transmembrane region" description="Helical" evidence="6">
    <location>
        <begin position="180"/>
        <end position="199"/>
    </location>
</feature>
<reference evidence="9" key="1">
    <citation type="journal article" date="2012" name="MBio">
        <title>Comparative genome analysis of Trichophyton rubrum and related dermatophytes reveals candidate genes involved in infection.</title>
        <authorList>
            <person name="Martinez D.A."/>
            <person name="Oliver B.G."/>
            <person name="Graeser Y."/>
            <person name="Goldberg J.M."/>
            <person name="Li W."/>
            <person name="Martinez-Rossi N.M."/>
            <person name="Monod M."/>
            <person name="Shelest E."/>
            <person name="Barton R.C."/>
            <person name="Birch E."/>
            <person name="Brakhage A.A."/>
            <person name="Chen Z."/>
            <person name="Gurr S.J."/>
            <person name="Heiman D."/>
            <person name="Heitman J."/>
            <person name="Kosti I."/>
            <person name="Rossi A."/>
            <person name="Saif S."/>
            <person name="Samalova M."/>
            <person name="Saunders C.W."/>
            <person name="Shea T."/>
            <person name="Summerbell R.C."/>
            <person name="Xu J."/>
            <person name="Young S."/>
            <person name="Zeng Q."/>
            <person name="Birren B.W."/>
            <person name="Cuomo C.A."/>
            <person name="White T.C."/>
        </authorList>
    </citation>
    <scope>NUCLEOTIDE SEQUENCE [LARGE SCALE GENOMIC DNA]</scope>
    <source>
        <strain evidence="9">ATCC MYA-4604 / CBS 118893</strain>
    </source>
</reference>
<evidence type="ECO:0000256" key="6">
    <source>
        <dbReference type="SAM" id="Phobius"/>
    </source>
</evidence>
<dbReference type="VEuPathDB" id="FungiDB:MGYG_04666"/>
<evidence type="ECO:0000256" key="4">
    <source>
        <dbReference type="ARBA" id="ARBA00023136"/>
    </source>
</evidence>
<feature type="transmembrane region" description="Helical" evidence="6">
    <location>
        <begin position="414"/>
        <end position="438"/>
    </location>
</feature>
<evidence type="ECO:0000313" key="8">
    <source>
        <dbReference type="EMBL" id="EFR01664.1"/>
    </source>
</evidence>
<evidence type="ECO:0000256" key="5">
    <source>
        <dbReference type="SAM" id="MobiDB-lite"/>
    </source>
</evidence>
<keyword evidence="2 6" id="KW-0812">Transmembrane</keyword>
<keyword evidence="4 6" id="KW-0472">Membrane</keyword>
<dbReference type="EMBL" id="DS989825">
    <property type="protein sequence ID" value="EFR01664.1"/>
    <property type="molecule type" value="Genomic_DNA"/>
</dbReference>
<dbReference type="HOGENOM" id="CLU_000960_22_0_1"/>
<feature type="transmembrane region" description="Helical" evidence="6">
    <location>
        <begin position="211"/>
        <end position="231"/>
    </location>
</feature>
<feature type="transmembrane region" description="Helical" evidence="6">
    <location>
        <begin position="495"/>
        <end position="514"/>
    </location>
</feature>
<dbReference type="PANTHER" id="PTHR23501">
    <property type="entry name" value="MAJOR FACILITATOR SUPERFAMILY"/>
    <property type="match status" value="1"/>
</dbReference>
<proteinExistence type="predicted"/>
<dbReference type="Pfam" id="PF07690">
    <property type="entry name" value="MFS_1"/>
    <property type="match status" value="1"/>
</dbReference>
<sequence length="540" mass="58687">MSESQQPPVIQDVPHNDMPYNSPGYHPSPETEKRNSVTELPEDEDSPKKKPLSFYFAFLSLVVMVLIVSIDSTALAVAIPVLTNQLRGTTLAAFWASLSFMLSVVITQPLYTSASDVLGRKPLLYTAFILFFIGSIVFAVAKSMSVVILGRVIQGLGGGGLDVLNEIIICDMTTLKERPFWLGILAVPMAVGVILGPVLGSLFSEYVDWRWIGWINLPLVAISAVCAVLFMHLKPMDGSFTSRLIRLDWLGMALFITGSTLFSLPLSWAGALYAWSSWKTILPLIIGVVILVVFAIYEKRPAEAVIPYRFMTNLTTSATLIGGFIHGLVLYPSLLYLPLFFQSVFLETPLQSALLWASWVTMAVGTGLYALWDEKATVAMTAGFQIIAAIGLGAQFVVPAVAVQASVKPDDQGLVVGILVSFRLFGALVGLAAGSTIFSSVFATSIVKAEPLPEALAILRDSSEAVGFITHLREVDVSPAVMVAVKQAYRDAFRAVWYLMASFSAFGFIPSLLVKELSLETEEVGRQNIDQDNDKPTQDA</sequence>
<dbReference type="InterPro" id="IPR036259">
    <property type="entry name" value="MFS_trans_sf"/>
</dbReference>
<evidence type="ECO:0000256" key="2">
    <source>
        <dbReference type="ARBA" id="ARBA00022692"/>
    </source>
</evidence>
<feature type="domain" description="Major facilitator superfamily (MFS) profile" evidence="7">
    <location>
        <begin position="57"/>
        <end position="519"/>
    </location>
</feature>
<dbReference type="OrthoDB" id="4139357at2759"/>
<dbReference type="GO" id="GO:0005886">
    <property type="term" value="C:plasma membrane"/>
    <property type="evidence" value="ECO:0007669"/>
    <property type="project" value="TreeGrafter"/>
</dbReference>
<dbReference type="GO" id="GO:0022857">
    <property type="term" value="F:transmembrane transporter activity"/>
    <property type="evidence" value="ECO:0007669"/>
    <property type="project" value="InterPro"/>
</dbReference>
<feature type="region of interest" description="Disordered" evidence="5">
    <location>
        <begin position="1"/>
        <end position="48"/>
    </location>
</feature>
<dbReference type="eggNOG" id="KOG0254">
    <property type="taxonomic scope" value="Eukaryota"/>
</dbReference>
<dbReference type="SUPFAM" id="SSF103473">
    <property type="entry name" value="MFS general substrate transporter"/>
    <property type="match status" value="1"/>
</dbReference>
<dbReference type="GeneID" id="10027343"/>
<dbReference type="InParanoid" id="E4UW56"/>
<dbReference type="OMA" id="DWRWIGW"/>
<dbReference type="PANTHER" id="PTHR23501:SF156">
    <property type="entry name" value="TRANSPORTER, PUTATIVE-RELATED"/>
    <property type="match status" value="1"/>
</dbReference>
<feature type="transmembrane region" description="Helical" evidence="6">
    <location>
        <begin position="384"/>
        <end position="402"/>
    </location>
</feature>
<feature type="transmembrane region" description="Helical" evidence="6">
    <location>
        <begin position="91"/>
        <end position="111"/>
    </location>
</feature>
<name>E4UW56_ARTGP</name>
<feature type="transmembrane region" description="Helical" evidence="6">
    <location>
        <begin position="123"/>
        <end position="141"/>
    </location>
</feature>
<dbReference type="PROSITE" id="PS50850">
    <property type="entry name" value="MFS"/>
    <property type="match status" value="1"/>
</dbReference>
<feature type="transmembrane region" description="Helical" evidence="6">
    <location>
        <begin position="318"/>
        <end position="341"/>
    </location>
</feature>
<comment type="subcellular location">
    <subcellularLocation>
        <location evidence="1">Membrane</location>
        <topology evidence="1">Multi-pass membrane protein</topology>
    </subcellularLocation>
</comment>
<organism evidence="9">
    <name type="scientific">Arthroderma gypseum (strain ATCC MYA-4604 / CBS 118893)</name>
    <name type="common">Microsporum gypseum</name>
    <dbReference type="NCBI Taxonomy" id="535722"/>
    <lineage>
        <taxon>Eukaryota</taxon>
        <taxon>Fungi</taxon>
        <taxon>Dikarya</taxon>
        <taxon>Ascomycota</taxon>
        <taxon>Pezizomycotina</taxon>
        <taxon>Eurotiomycetes</taxon>
        <taxon>Eurotiomycetidae</taxon>
        <taxon>Onygenales</taxon>
        <taxon>Arthrodermataceae</taxon>
        <taxon>Nannizzia</taxon>
    </lineage>
</organism>
<gene>
    <name evidence="8" type="ORF">MGYG_04666</name>
</gene>
<protein>
    <recommendedName>
        <fullName evidence="7">Major facilitator superfamily (MFS) profile domain-containing protein</fullName>
    </recommendedName>
</protein>
<keyword evidence="9" id="KW-1185">Reference proteome</keyword>
<evidence type="ECO:0000259" key="7">
    <source>
        <dbReference type="PROSITE" id="PS50850"/>
    </source>
</evidence>
<dbReference type="InterPro" id="IPR020846">
    <property type="entry name" value="MFS_dom"/>
</dbReference>
<evidence type="ECO:0000256" key="1">
    <source>
        <dbReference type="ARBA" id="ARBA00004141"/>
    </source>
</evidence>
<keyword evidence="3 6" id="KW-1133">Transmembrane helix</keyword>
<dbReference type="InterPro" id="IPR011701">
    <property type="entry name" value="MFS"/>
</dbReference>
<dbReference type="RefSeq" id="XP_003172075.1">
    <property type="nucleotide sequence ID" value="XM_003172027.1"/>
</dbReference>
<dbReference type="AlphaFoldDB" id="E4UW56"/>
<dbReference type="Gene3D" id="1.20.1720.10">
    <property type="entry name" value="Multidrug resistance protein D"/>
    <property type="match status" value="1"/>
</dbReference>
<evidence type="ECO:0000313" key="9">
    <source>
        <dbReference type="Proteomes" id="UP000002669"/>
    </source>
</evidence>
<dbReference type="Proteomes" id="UP000002669">
    <property type="component" value="Unassembled WGS sequence"/>
</dbReference>
<feature type="transmembrane region" description="Helical" evidence="6">
    <location>
        <begin position="353"/>
        <end position="372"/>
    </location>
</feature>
<feature type="transmembrane region" description="Helical" evidence="6">
    <location>
        <begin position="54"/>
        <end position="79"/>
    </location>
</feature>
<feature type="transmembrane region" description="Helical" evidence="6">
    <location>
        <begin position="281"/>
        <end position="297"/>
    </location>
</feature>
<evidence type="ECO:0000256" key="3">
    <source>
        <dbReference type="ARBA" id="ARBA00022989"/>
    </source>
</evidence>